<feature type="transmembrane region" description="Helical" evidence="1">
    <location>
        <begin position="12"/>
        <end position="32"/>
    </location>
</feature>
<proteinExistence type="predicted"/>
<dbReference type="Pfam" id="PF03929">
    <property type="entry name" value="PepSY_TM"/>
    <property type="match status" value="1"/>
</dbReference>
<dbReference type="PANTHER" id="PTHR34219">
    <property type="entry name" value="IRON-REGULATED INNER MEMBRANE PROTEIN-RELATED"/>
    <property type="match status" value="1"/>
</dbReference>
<dbReference type="InterPro" id="IPR005625">
    <property type="entry name" value="PepSY-ass_TM"/>
</dbReference>
<dbReference type="STRING" id="1003.SAMN04488541_101567"/>
<keyword evidence="1" id="KW-0472">Membrane</keyword>
<name>A0A1I2FV35_9BACT</name>
<sequence>MKKIINKVHLILGLTSGLVVFIVSLTGCLYVFEEEIRNLTQAKYLYVIPENKEKINVSQAISIVEKHFPKEKITQVRWKTAPESTIMVRTKSNKMISIHPYSGALIGVRDMETDFLNAVEHIHTSLLLGDIGSEIIKWNVLIFFILLITGLVLWFPKNVQVLKQALTVKWSAKWRKVNYDFHSIYGFYMSWILLPIALTGIWWTFDSVKDFVYWASNSKQIYKEKIVSEVPKSLQNIDIQKTNSNINQLHDFFDEKIMERKSLIQQCYLHAAKQGEGFNQVFINLPQDSLATIRVLFRYPYTSLVRNQSNFYYDQYSGKLLRVDLYQNYSTGDKIRSSNYDLHTGKMFGIVGKILAFLASLFATSLPITGFLIWYNKRNYKKKKELKIAAPKSEPYVLTLHNRK</sequence>
<feature type="transmembrane region" description="Helical" evidence="1">
    <location>
        <begin position="185"/>
        <end position="205"/>
    </location>
</feature>
<dbReference type="RefSeq" id="WP_091544625.1">
    <property type="nucleotide sequence ID" value="NZ_FONY01000015.1"/>
</dbReference>
<evidence type="ECO:0000256" key="1">
    <source>
        <dbReference type="SAM" id="Phobius"/>
    </source>
</evidence>
<protein>
    <submittedName>
        <fullName evidence="2">Uncharacterized iron-regulated membrane protein</fullName>
    </submittedName>
</protein>
<organism evidence="2 3">
    <name type="scientific">Thermoflexibacter ruber</name>
    <dbReference type="NCBI Taxonomy" id="1003"/>
    <lineage>
        <taxon>Bacteria</taxon>
        <taxon>Pseudomonadati</taxon>
        <taxon>Bacteroidota</taxon>
        <taxon>Cytophagia</taxon>
        <taxon>Cytophagales</taxon>
        <taxon>Thermoflexibacteraceae</taxon>
        <taxon>Thermoflexibacter</taxon>
    </lineage>
</organism>
<dbReference type="PANTHER" id="PTHR34219:SF3">
    <property type="entry name" value="BLL7967 PROTEIN"/>
    <property type="match status" value="1"/>
</dbReference>
<dbReference type="OrthoDB" id="111691at2"/>
<reference evidence="2 3" key="1">
    <citation type="submission" date="2016-10" db="EMBL/GenBank/DDBJ databases">
        <authorList>
            <person name="de Groot N.N."/>
        </authorList>
    </citation>
    <scope>NUCLEOTIDE SEQUENCE [LARGE SCALE GENOMIC DNA]</scope>
    <source>
        <strain>GEY</strain>
        <strain evidence="3">DSM 9560</strain>
    </source>
</reference>
<dbReference type="PROSITE" id="PS51257">
    <property type="entry name" value="PROKAR_LIPOPROTEIN"/>
    <property type="match status" value="1"/>
</dbReference>
<keyword evidence="1" id="KW-0812">Transmembrane</keyword>
<keyword evidence="3" id="KW-1185">Reference proteome</keyword>
<feature type="transmembrane region" description="Helical" evidence="1">
    <location>
        <begin position="135"/>
        <end position="155"/>
    </location>
</feature>
<evidence type="ECO:0000313" key="3">
    <source>
        <dbReference type="Proteomes" id="UP000199513"/>
    </source>
</evidence>
<feature type="transmembrane region" description="Helical" evidence="1">
    <location>
        <begin position="354"/>
        <end position="375"/>
    </location>
</feature>
<gene>
    <name evidence="2" type="ORF">SAMN04488541_101567</name>
</gene>
<keyword evidence="1" id="KW-1133">Transmembrane helix</keyword>
<dbReference type="AlphaFoldDB" id="A0A1I2FV35"/>
<accession>A0A1I2FV35</accession>
<evidence type="ECO:0000313" key="2">
    <source>
        <dbReference type="EMBL" id="SFF08823.1"/>
    </source>
</evidence>
<dbReference type="EMBL" id="FONY01000015">
    <property type="protein sequence ID" value="SFF08823.1"/>
    <property type="molecule type" value="Genomic_DNA"/>
</dbReference>
<dbReference type="Proteomes" id="UP000199513">
    <property type="component" value="Unassembled WGS sequence"/>
</dbReference>